<dbReference type="InterPro" id="IPR029063">
    <property type="entry name" value="SAM-dependent_MTases_sf"/>
</dbReference>
<accession>A0A8H7W395</accession>
<evidence type="ECO:0000259" key="6">
    <source>
        <dbReference type="Pfam" id="PF05175"/>
    </source>
</evidence>
<dbReference type="PROSITE" id="PS00092">
    <property type="entry name" value="N6_MTASE"/>
    <property type="match status" value="1"/>
</dbReference>
<dbReference type="InterPro" id="IPR002052">
    <property type="entry name" value="DNA_methylase_N6_adenine_CS"/>
</dbReference>
<evidence type="ECO:0000256" key="3">
    <source>
        <dbReference type="ARBA" id="ARBA00022679"/>
    </source>
</evidence>
<dbReference type="GO" id="GO:0003676">
    <property type="term" value="F:nucleic acid binding"/>
    <property type="evidence" value="ECO:0007669"/>
    <property type="project" value="InterPro"/>
</dbReference>
<dbReference type="PANTHER" id="PTHR18895:SF74">
    <property type="entry name" value="MTRF1L RELEASE FACTOR GLUTAMINE METHYLTRANSFERASE"/>
    <property type="match status" value="1"/>
</dbReference>
<dbReference type="EC" id="2.1.1.297" evidence="1"/>
<dbReference type="EMBL" id="JAEPRE010000011">
    <property type="protein sequence ID" value="KAG2236964.1"/>
    <property type="molecule type" value="Genomic_DNA"/>
</dbReference>
<organism evidence="7 8">
    <name type="scientific">Thamnidium elegans</name>
    <dbReference type="NCBI Taxonomy" id="101142"/>
    <lineage>
        <taxon>Eukaryota</taxon>
        <taxon>Fungi</taxon>
        <taxon>Fungi incertae sedis</taxon>
        <taxon>Mucoromycota</taxon>
        <taxon>Mucoromycotina</taxon>
        <taxon>Mucoromycetes</taxon>
        <taxon>Mucorales</taxon>
        <taxon>Mucorineae</taxon>
        <taxon>Mucoraceae</taxon>
        <taxon>Thamnidium</taxon>
    </lineage>
</organism>
<evidence type="ECO:0000256" key="5">
    <source>
        <dbReference type="ARBA" id="ARBA00048391"/>
    </source>
</evidence>
<dbReference type="AlphaFoldDB" id="A0A8H7W395"/>
<dbReference type="InterPro" id="IPR050320">
    <property type="entry name" value="N5-glutamine_MTase"/>
</dbReference>
<dbReference type="InterPro" id="IPR007848">
    <property type="entry name" value="Small_mtfrase_dom"/>
</dbReference>
<dbReference type="GO" id="GO:0102559">
    <property type="term" value="F:peptide chain release factor N(5)-glutamine methyltransferase activity"/>
    <property type="evidence" value="ECO:0007669"/>
    <property type="project" value="UniProtKB-EC"/>
</dbReference>
<dbReference type="InterPro" id="IPR004556">
    <property type="entry name" value="HemK-like"/>
</dbReference>
<dbReference type="GO" id="GO:0005739">
    <property type="term" value="C:mitochondrion"/>
    <property type="evidence" value="ECO:0007669"/>
    <property type="project" value="TreeGrafter"/>
</dbReference>
<comment type="caution">
    <text evidence="7">The sequence shown here is derived from an EMBL/GenBank/DDBJ whole genome shotgun (WGS) entry which is preliminary data.</text>
</comment>
<name>A0A8H7W395_9FUNG</name>
<dbReference type="Pfam" id="PF05175">
    <property type="entry name" value="MTS"/>
    <property type="match status" value="1"/>
</dbReference>
<comment type="catalytic activity">
    <reaction evidence="5">
        <text>L-glutaminyl-[peptide chain release factor] + S-adenosyl-L-methionine = N(5)-methyl-L-glutaminyl-[peptide chain release factor] + S-adenosyl-L-homocysteine + H(+)</text>
        <dbReference type="Rhea" id="RHEA:42896"/>
        <dbReference type="Rhea" id="RHEA-COMP:10271"/>
        <dbReference type="Rhea" id="RHEA-COMP:10272"/>
        <dbReference type="ChEBI" id="CHEBI:15378"/>
        <dbReference type="ChEBI" id="CHEBI:30011"/>
        <dbReference type="ChEBI" id="CHEBI:57856"/>
        <dbReference type="ChEBI" id="CHEBI:59789"/>
        <dbReference type="ChEBI" id="CHEBI:61891"/>
        <dbReference type="EC" id="2.1.1.297"/>
    </reaction>
</comment>
<dbReference type="Gene3D" id="3.40.50.150">
    <property type="entry name" value="Vaccinia Virus protein VP39"/>
    <property type="match status" value="1"/>
</dbReference>
<dbReference type="GO" id="GO:0032259">
    <property type="term" value="P:methylation"/>
    <property type="evidence" value="ECO:0007669"/>
    <property type="project" value="UniProtKB-KW"/>
</dbReference>
<evidence type="ECO:0000313" key="7">
    <source>
        <dbReference type="EMBL" id="KAG2236964.1"/>
    </source>
</evidence>
<keyword evidence="8" id="KW-1185">Reference proteome</keyword>
<evidence type="ECO:0000256" key="1">
    <source>
        <dbReference type="ARBA" id="ARBA00012771"/>
    </source>
</evidence>
<keyword evidence="3" id="KW-0808">Transferase</keyword>
<reference evidence="7" key="1">
    <citation type="submission" date="2021-01" db="EMBL/GenBank/DDBJ databases">
        <title>Metabolic potential, ecology and presence of endohyphal bacteria is reflected in genomic diversity of Mucoromycotina.</title>
        <authorList>
            <person name="Muszewska A."/>
            <person name="Okrasinska A."/>
            <person name="Steczkiewicz K."/>
            <person name="Drgas O."/>
            <person name="Orlowska M."/>
            <person name="Perlinska-Lenart U."/>
            <person name="Aleksandrzak-Piekarczyk T."/>
            <person name="Szatraj K."/>
            <person name="Zielenkiewicz U."/>
            <person name="Pilsyk S."/>
            <person name="Malc E."/>
            <person name="Mieczkowski P."/>
            <person name="Kruszewska J.S."/>
            <person name="Biernat P."/>
            <person name="Pawlowska J."/>
        </authorList>
    </citation>
    <scope>NUCLEOTIDE SEQUENCE</scope>
    <source>
        <strain evidence="7">WA0000018081</strain>
    </source>
</reference>
<gene>
    <name evidence="7" type="ORF">INT48_002033</name>
</gene>
<evidence type="ECO:0000313" key="8">
    <source>
        <dbReference type="Proteomes" id="UP000613177"/>
    </source>
</evidence>
<proteinExistence type="predicted"/>
<keyword evidence="4" id="KW-0949">S-adenosyl-L-methionine</keyword>
<dbReference type="SUPFAM" id="SSF53335">
    <property type="entry name" value="S-adenosyl-L-methionine-dependent methyltransferases"/>
    <property type="match status" value="1"/>
</dbReference>
<keyword evidence="2" id="KW-0489">Methyltransferase</keyword>
<dbReference type="Proteomes" id="UP000613177">
    <property type="component" value="Unassembled WGS sequence"/>
</dbReference>
<dbReference type="NCBIfam" id="TIGR00536">
    <property type="entry name" value="hemK_fam"/>
    <property type="match status" value="1"/>
</dbReference>
<sequence length="297" mass="34267">MSKGLVKQNLKWAQKLLPACDGDLSHAKRQLVWLKEKVVFDHRGKQYSSLDTLSQQEQERLETYIDQRVNQYKPLQYILGSTQPFCELDIVTRPPTLIPRWETEEWTFKVIKLMHQHLDQSRPLRVLDICTGSGCIALALAKHLPKDSAEIIGLDISNKAIDLANHNLNLHKSDLQNSVEFQQKDLFDLDLNGSNINLVISNPPYITHQEYESLDPDVKYWEDSRALVTDDQGTHIHKKIIQLAKYCQPLDNIPRLLMEMGGTHQVNTLTKQMQLNGFNNITVWKDLAEKDRVIYGF</sequence>
<protein>
    <recommendedName>
        <fullName evidence="1">peptide chain release factor N(5)-glutamine methyltransferase</fullName>
        <ecNumber evidence="1">2.1.1.297</ecNumber>
    </recommendedName>
</protein>
<evidence type="ECO:0000256" key="2">
    <source>
        <dbReference type="ARBA" id="ARBA00022603"/>
    </source>
</evidence>
<evidence type="ECO:0000256" key="4">
    <source>
        <dbReference type="ARBA" id="ARBA00022691"/>
    </source>
</evidence>
<dbReference type="CDD" id="cd02440">
    <property type="entry name" value="AdoMet_MTases"/>
    <property type="match status" value="1"/>
</dbReference>
<dbReference type="PANTHER" id="PTHR18895">
    <property type="entry name" value="HEMK METHYLTRANSFERASE"/>
    <property type="match status" value="1"/>
</dbReference>
<feature type="domain" description="Methyltransferase small" evidence="6">
    <location>
        <begin position="112"/>
        <end position="210"/>
    </location>
</feature>